<evidence type="ECO:0000313" key="1">
    <source>
        <dbReference type="EMBL" id="KAJ0031136.1"/>
    </source>
</evidence>
<organism evidence="1 2">
    <name type="scientific">Pistacia integerrima</name>
    <dbReference type="NCBI Taxonomy" id="434235"/>
    <lineage>
        <taxon>Eukaryota</taxon>
        <taxon>Viridiplantae</taxon>
        <taxon>Streptophyta</taxon>
        <taxon>Embryophyta</taxon>
        <taxon>Tracheophyta</taxon>
        <taxon>Spermatophyta</taxon>
        <taxon>Magnoliopsida</taxon>
        <taxon>eudicotyledons</taxon>
        <taxon>Gunneridae</taxon>
        <taxon>Pentapetalae</taxon>
        <taxon>rosids</taxon>
        <taxon>malvids</taxon>
        <taxon>Sapindales</taxon>
        <taxon>Anacardiaceae</taxon>
        <taxon>Pistacia</taxon>
    </lineage>
</organism>
<comment type="caution">
    <text evidence="1">The sequence shown here is derived from an EMBL/GenBank/DDBJ whole genome shotgun (WGS) entry which is preliminary data.</text>
</comment>
<proteinExistence type="predicted"/>
<sequence>MMLVICLSIRIPEVAHFKALSSAVKEAFMDLVLLVEYLWLVLYVINCGIFFPCFWIFVVLNI</sequence>
<name>A0ACC0Y9K0_9ROSI</name>
<dbReference type="EMBL" id="CM047743">
    <property type="protein sequence ID" value="KAJ0031136.1"/>
    <property type="molecule type" value="Genomic_DNA"/>
</dbReference>
<accession>A0ACC0Y9K0</accession>
<dbReference type="Proteomes" id="UP001163603">
    <property type="component" value="Chromosome 8"/>
</dbReference>
<reference evidence="2" key="1">
    <citation type="journal article" date="2023" name="G3 (Bethesda)">
        <title>Genome assembly and association tests identify interacting loci associated with vigor, precocity, and sex in interspecific pistachio rootstocks.</title>
        <authorList>
            <person name="Palmer W."/>
            <person name="Jacygrad E."/>
            <person name="Sagayaradj S."/>
            <person name="Cavanaugh K."/>
            <person name="Han R."/>
            <person name="Bertier L."/>
            <person name="Beede B."/>
            <person name="Kafkas S."/>
            <person name="Golino D."/>
            <person name="Preece J."/>
            <person name="Michelmore R."/>
        </authorList>
    </citation>
    <scope>NUCLEOTIDE SEQUENCE [LARGE SCALE GENOMIC DNA]</scope>
</reference>
<gene>
    <name evidence="1" type="ORF">Pint_12848</name>
</gene>
<evidence type="ECO:0000313" key="2">
    <source>
        <dbReference type="Proteomes" id="UP001163603"/>
    </source>
</evidence>
<keyword evidence="2" id="KW-1185">Reference proteome</keyword>
<protein>
    <submittedName>
        <fullName evidence="1">Uncharacterized protein</fullName>
    </submittedName>
</protein>